<evidence type="ECO:0000313" key="6">
    <source>
        <dbReference type="EMBL" id="AMP15450.1"/>
    </source>
</evidence>
<dbReference type="InterPro" id="IPR036259">
    <property type="entry name" value="MFS_trans_sf"/>
</dbReference>
<gene>
    <name evidence="6" type="ORF">CPter291_3213</name>
</gene>
<feature type="transmembrane region" description="Helical" evidence="4">
    <location>
        <begin position="226"/>
        <end position="247"/>
    </location>
</feature>
<feature type="transmembrane region" description="Helical" evidence="4">
    <location>
        <begin position="288"/>
        <end position="306"/>
    </location>
</feature>
<evidence type="ECO:0000313" key="7">
    <source>
        <dbReference type="Proteomes" id="UP000074914"/>
    </source>
</evidence>
<feature type="transmembrane region" description="Helical" evidence="4">
    <location>
        <begin position="20"/>
        <end position="38"/>
    </location>
</feature>
<feature type="transmembrane region" description="Helical" evidence="4">
    <location>
        <begin position="58"/>
        <end position="75"/>
    </location>
</feature>
<dbReference type="PANTHER" id="PTHR42910:SF1">
    <property type="entry name" value="MAJOR FACILITATOR SUPERFAMILY (MFS) PROFILE DOMAIN-CONTAINING PROTEIN"/>
    <property type="match status" value="1"/>
</dbReference>
<dbReference type="PROSITE" id="PS50850">
    <property type="entry name" value="MFS"/>
    <property type="match status" value="1"/>
</dbReference>
<keyword evidence="2 4" id="KW-1133">Transmembrane helix</keyword>
<evidence type="ECO:0000256" key="4">
    <source>
        <dbReference type="SAM" id="Phobius"/>
    </source>
</evidence>
<keyword evidence="3 4" id="KW-0472">Membrane</keyword>
<evidence type="ECO:0000259" key="5">
    <source>
        <dbReference type="PROSITE" id="PS50850"/>
    </source>
</evidence>
<dbReference type="EMBL" id="CP013236">
    <property type="protein sequence ID" value="AMP15450.1"/>
    <property type="molecule type" value="Genomic_DNA"/>
</dbReference>
<feature type="transmembrane region" description="Helical" evidence="4">
    <location>
        <begin position="172"/>
        <end position="190"/>
    </location>
</feature>
<evidence type="ECO:0000256" key="2">
    <source>
        <dbReference type="ARBA" id="ARBA00022989"/>
    </source>
</evidence>
<feature type="transmembrane region" description="Helical" evidence="4">
    <location>
        <begin position="259"/>
        <end position="276"/>
    </location>
</feature>
<organism evidence="6 7">
    <name type="scientific">Collimonas pratensis</name>
    <dbReference type="NCBI Taxonomy" id="279113"/>
    <lineage>
        <taxon>Bacteria</taxon>
        <taxon>Pseudomonadati</taxon>
        <taxon>Pseudomonadota</taxon>
        <taxon>Betaproteobacteria</taxon>
        <taxon>Burkholderiales</taxon>
        <taxon>Oxalobacteraceae</taxon>
        <taxon>Collimonas</taxon>
    </lineage>
</organism>
<accession>A0ABN4MB35</accession>
<dbReference type="RefSeq" id="WP_062116551.1">
    <property type="nucleotide sequence ID" value="NZ_CP013236.1"/>
</dbReference>
<dbReference type="Pfam" id="PF07690">
    <property type="entry name" value="MFS_1"/>
    <property type="match status" value="1"/>
</dbReference>
<feature type="transmembrane region" description="Helical" evidence="4">
    <location>
        <begin position="87"/>
        <end position="105"/>
    </location>
</feature>
<dbReference type="SUPFAM" id="SSF103473">
    <property type="entry name" value="MFS general substrate transporter"/>
    <property type="match status" value="1"/>
</dbReference>
<protein>
    <submittedName>
        <fullName evidence="6">Major Facilitator Superfamily protein</fullName>
    </submittedName>
</protein>
<dbReference type="Gene3D" id="1.20.1250.20">
    <property type="entry name" value="MFS general substrate transporter like domains"/>
    <property type="match status" value="1"/>
</dbReference>
<feature type="transmembrane region" description="Helical" evidence="4">
    <location>
        <begin position="144"/>
        <end position="166"/>
    </location>
</feature>
<name>A0ABN4MB35_9BURK</name>
<evidence type="ECO:0000256" key="1">
    <source>
        <dbReference type="ARBA" id="ARBA00022692"/>
    </source>
</evidence>
<dbReference type="InterPro" id="IPR011701">
    <property type="entry name" value="MFS"/>
</dbReference>
<feature type="domain" description="Major facilitator superfamily (MFS) profile" evidence="5">
    <location>
        <begin position="1"/>
        <end position="400"/>
    </location>
</feature>
<dbReference type="CDD" id="cd17324">
    <property type="entry name" value="MFS_NepI_like"/>
    <property type="match status" value="1"/>
</dbReference>
<feature type="transmembrane region" description="Helical" evidence="4">
    <location>
        <begin position="380"/>
        <end position="398"/>
    </location>
</feature>
<feature type="transmembrane region" description="Helical" evidence="4">
    <location>
        <begin position="111"/>
        <end position="132"/>
    </location>
</feature>
<evidence type="ECO:0000256" key="3">
    <source>
        <dbReference type="ARBA" id="ARBA00023136"/>
    </source>
</evidence>
<proteinExistence type="predicted"/>
<feature type="transmembrane region" description="Helical" evidence="4">
    <location>
        <begin position="312"/>
        <end position="332"/>
    </location>
</feature>
<dbReference type="InterPro" id="IPR020846">
    <property type="entry name" value="MFS_dom"/>
</dbReference>
<dbReference type="PANTHER" id="PTHR42910">
    <property type="entry name" value="TRANSPORTER SCO4007-RELATED"/>
    <property type="match status" value="1"/>
</dbReference>
<sequence>MDLTVAAANPAIEEPALEPWITVLLAAACGLIAANIYYAQPLAGLIAATLGMPPPAAGLVVTLTQLGYGAGLLLITPLGDLFENRRLVLVLIGLATLALLAAGLASHPAQFLVAALFIGLGSVAVQVLVPYASHMVPEAARGRMVGNIMSGLMLGIMLARPASSFITQMSSWHMVFFLSAGLMVLLALLLSRTLPQRVPPAKLSYGALLASMARLVLRTPVLRRRALYHAFLFAAFSLFWTTTPLLLAGPAFHLSQGGIALFALAGVAGSIAAPIAGRLADRGLSRPATGLAMLAVALAFLMTHIGQQGSTLALGLLVAAAILLDFGVAANMTIGQRAIFMHGAEFRARLNGLYMTTFFIGGAIGSAVGGWAYAQGGWNLASSIGFILPVLALLYYATER</sequence>
<dbReference type="Proteomes" id="UP000074914">
    <property type="component" value="Chromosome"/>
</dbReference>
<keyword evidence="7" id="KW-1185">Reference proteome</keyword>
<reference evidence="6 7" key="1">
    <citation type="submission" date="2015-11" db="EMBL/GenBank/DDBJ databases">
        <title>Exploring the genomic traits of fungus-feeding bacterial genus Collimonas.</title>
        <authorList>
            <person name="Song C."/>
            <person name="Schmidt R."/>
            <person name="de Jager V."/>
            <person name="Krzyzanowska D."/>
            <person name="Jongedijk E."/>
            <person name="Cankar K."/>
            <person name="Beekwilder J."/>
            <person name="van Veen A."/>
            <person name="de Boer W."/>
            <person name="van Veen J.A."/>
            <person name="Garbeva P."/>
        </authorList>
    </citation>
    <scope>NUCLEOTIDE SEQUENCE [LARGE SCALE GENOMIC DNA]</scope>
    <source>
        <strain evidence="6 7">Ter291</strain>
    </source>
</reference>
<feature type="transmembrane region" description="Helical" evidence="4">
    <location>
        <begin position="353"/>
        <end position="374"/>
    </location>
</feature>
<keyword evidence="1 4" id="KW-0812">Transmembrane</keyword>